<dbReference type="Pfam" id="PF00931">
    <property type="entry name" value="NB-ARC"/>
    <property type="match status" value="2"/>
</dbReference>
<name>A0A7J7NR49_9MAGN</name>
<sequence>MDIAAIAVNPATELAKSAIYYKEYLNDLQNKFQDNLLKLQKDVKEKVKLAQDNGDVIHNTVQHWIVKVDEVQDEVAELTRQAGEINSSLRGWRFARYHIGTESQKKIATVEELLGEGRSFGSVSNRAPVPPRLVEHFDAFASREPTKKEVIQALMDSDTNLIGVYGMEGVGKSYLVKEVCQEVERLQLFGKVVFATVSRNPDLKVIQREIAENLGMIFEEESMSIRAARLSERLKRENSVLLILDHAWMRLELAGLGIIPCGNGQMTQNTCKVLITSRSLDVCRSMETTRTIEVQGLSERNSLELFLQNIGGVDFNALRKMSEDIINECEGLPFAILAFARALRDKDEAAWPDIIKQIRKSLFVGMSLFDDLQSKVQNDIARLETDVKGRVKLARNNGDVIHQVVEQWLDNVDKVRKETAELYHQAKEINFPLKGRHSAYHRLGEESKKKVVVIDELLVEGRSFSGVSNPAPVPPRVAEHFDAFASREAIKKEVIQALMDDKTNLVGVYGMGGVGKTTLMKEIRKQVEETRLFNKVVFATVSQNPDLRGIQTQIAESLGMKIEEQSIPARAAKLLARLKQEKSIILMLDDLWTRLELTDVGIILDKVSENTCKVIITSRSLDVCNSMGTTKNIDVKVLSKKDSLELFRQEVGDVDFDAQREMSEEIIHECHGLPLAIVTLARALRKKGKHVWAGVIPQLRKSMYGGMSRVIASIKLSYDFLETSETKLCFLLCSLFPEDHRVTMDALVGYAMGENLLGDVETFREAKGNLYVMVDRLVCSGLLLKGGDSIIWRKREDDEYVMMHDIVRDAAISIARENRNESIISVGLGLQKWPELKDPGKCLRMSLMRNDILQVPAVTPDCSQLMTLSLASNRSLKEIPDGFFEGMKCLATLDLSDTGISSLPQSLSSLKNCLRSLYLGNCWRLEDISPIGNLKTLEILGIQRTGISRLPEEISGLRNLKMLNLSDNKYLKCIPPNVISSLSSLEELYIYRSFGGWEIEGSGDNASLAEVASLTNLTSLYLDIGHEKWLSTDIGPCHHWEKLEKFYFYTPMSLLGASMSSMSSLRKYPRCVSLSARSNSYPVAAWVNVLMVRTCDLVLHRCEGLKNVLQLNPKGRFCNLKYLTISDCMKMEYVVNVEEQVEDTMFPDLEVLDLSNMFKLKAIWNGPLVERSFEKLKVLRINSCGELVNVLPSLQNFEQIQIVNCPKLEKVFDSDGFGEGSANMFKLRSIKLEDLDSLTSIWKGAVPLIRLENLKILEVIDCPNLRSRHFFPSVAFSQRFQQLEELRVIKCQSFIKLIAEEDEEEEDGSITIRLPRLRVLQLWDLPRFTSFFSHSRRLPRVLLDCPSLEKLDIYDCPNLKRLPFGPQSTPKLEKFVINDDEWFERLEWDDPSVKAQLQQLVPQKSWVCVQRFS</sequence>
<dbReference type="GO" id="GO:0043531">
    <property type="term" value="F:ADP binding"/>
    <property type="evidence" value="ECO:0007669"/>
    <property type="project" value="InterPro"/>
</dbReference>
<evidence type="ECO:0000256" key="1">
    <source>
        <dbReference type="ARBA" id="ARBA00008894"/>
    </source>
</evidence>
<evidence type="ECO:0000259" key="5">
    <source>
        <dbReference type="SMART" id="SM00382"/>
    </source>
</evidence>
<feature type="coiled-coil region" evidence="4">
    <location>
        <begin position="61"/>
        <end position="88"/>
    </location>
</feature>
<evidence type="ECO:0000256" key="3">
    <source>
        <dbReference type="ARBA" id="ARBA00022840"/>
    </source>
</evidence>
<feature type="domain" description="AAA+ ATPase" evidence="5">
    <location>
        <begin position="158"/>
        <end position="299"/>
    </location>
</feature>
<dbReference type="InterPro" id="IPR042197">
    <property type="entry name" value="Apaf_helical"/>
</dbReference>
<reference evidence="6 7" key="1">
    <citation type="journal article" date="2020" name="IScience">
        <title>Genome Sequencing of the Endangered Kingdonia uniflora (Circaeasteraceae, Ranunculales) Reveals Potential Mechanisms of Evolutionary Specialization.</title>
        <authorList>
            <person name="Sun Y."/>
            <person name="Deng T."/>
            <person name="Zhang A."/>
            <person name="Moore M.J."/>
            <person name="Landis J.B."/>
            <person name="Lin N."/>
            <person name="Zhang H."/>
            <person name="Zhang X."/>
            <person name="Huang J."/>
            <person name="Zhang X."/>
            <person name="Sun H."/>
            <person name="Wang H."/>
        </authorList>
    </citation>
    <scope>NUCLEOTIDE SEQUENCE [LARGE SCALE GENOMIC DNA]</scope>
    <source>
        <strain evidence="6">TB1705</strain>
        <tissue evidence="6">Leaf</tissue>
    </source>
</reference>
<evidence type="ECO:0000256" key="4">
    <source>
        <dbReference type="SAM" id="Coils"/>
    </source>
</evidence>
<keyword evidence="4" id="KW-0175">Coiled coil</keyword>
<dbReference type="SUPFAM" id="SSF52540">
    <property type="entry name" value="P-loop containing nucleoside triphosphate hydrolases"/>
    <property type="match status" value="2"/>
</dbReference>
<dbReference type="InterPro" id="IPR050905">
    <property type="entry name" value="Plant_NBS-LRR"/>
</dbReference>
<comment type="caution">
    <text evidence="6">The sequence shown here is derived from an EMBL/GenBank/DDBJ whole genome shotgun (WGS) entry which is preliminary data.</text>
</comment>
<dbReference type="SUPFAM" id="SSF52058">
    <property type="entry name" value="L domain-like"/>
    <property type="match status" value="1"/>
</dbReference>
<organism evidence="6 7">
    <name type="scientific">Kingdonia uniflora</name>
    <dbReference type="NCBI Taxonomy" id="39325"/>
    <lineage>
        <taxon>Eukaryota</taxon>
        <taxon>Viridiplantae</taxon>
        <taxon>Streptophyta</taxon>
        <taxon>Embryophyta</taxon>
        <taxon>Tracheophyta</taxon>
        <taxon>Spermatophyta</taxon>
        <taxon>Magnoliopsida</taxon>
        <taxon>Ranunculales</taxon>
        <taxon>Circaeasteraceae</taxon>
        <taxon>Kingdonia</taxon>
    </lineage>
</organism>
<dbReference type="Pfam" id="PF13855">
    <property type="entry name" value="LRR_8"/>
    <property type="match status" value="2"/>
</dbReference>
<dbReference type="SMART" id="SM00382">
    <property type="entry name" value="AAA"/>
    <property type="match status" value="2"/>
</dbReference>
<dbReference type="PRINTS" id="PR00364">
    <property type="entry name" value="DISEASERSIST"/>
</dbReference>
<protein>
    <recommendedName>
        <fullName evidence="5">AAA+ ATPase domain-containing protein</fullName>
    </recommendedName>
</protein>
<evidence type="ECO:0000313" key="6">
    <source>
        <dbReference type="EMBL" id="KAF6169697.1"/>
    </source>
</evidence>
<dbReference type="Gene3D" id="3.40.50.300">
    <property type="entry name" value="P-loop containing nucleotide triphosphate hydrolases"/>
    <property type="match status" value="2"/>
</dbReference>
<feature type="domain" description="AAA+ ATPase" evidence="5">
    <location>
        <begin position="502"/>
        <end position="639"/>
    </location>
</feature>
<keyword evidence="3" id="KW-0547">Nucleotide-binding</keyword>
<keyword evidence="2" id="KW-0611">Plant defense</keyword>
<dbReference type="PANTHER" id="PTHR33463">
    <property type="entry name" value="NB-ARC DOMAIN-CONTAINING PROTEIN-RELATED"/>
    <property type="match status" value="1"/>
</dbReference>
<dbReference type="InterPro" id="IPR003593">
    <property type="entry name" value="AAA+_ATPase"/>
</dbReference>
<dbReference type="SUPFAM" id="SSF52047">
    <property type="entry name" value="RNI-like"/>
    <property type="match status" value="1"/>
</dbReference>
<dbReference type="Gene3D" id="3.80.10.10">
    <property type="entry name" value="Ribonuclease Inhibitor"/>
    <property type="match status" value="2"/>
</dbReference>
<dbReference type="InterPro" id="IPR027417">
    <property type="entry name" value="P-loop_NTPase"/>
</dbReference>
<accession>A0A7J7NR49</accession>
<proteinExistence type="inferred from homology"/>
<keyword evidence="7" id="KW-1185">Reference proteome</keyword>
<evidence type="ECO:0000313" key="7">
    <source>
        <dbReference type="Proteomes" id="UP000541444"/>
    </source>
</evidence>
<gene>
    <name evidence="6" type="ORF">GIB67_004089</name>
</gene>
<dbReference type="EMBL" id="JACGCM010000628">
    <property type="protein sequence ID" value="KAF6169697.1"/>
    <property type="molecule type" value="Genomic_DNA"/>
</dbReference>
<keyword evidence="3" id="KW-0067">ATP-binding</keyword>
<comment type="similarity">
    <text evidence="1">Belongs to the disease resistance NB-LRR family.</text>
</comment>
<dbReference type="PANTHER" id="PTHR33463:SF218">
    <property type="entry name" value="DISEASE RESISTANCE PROTEIN RPS2-LIKE"/>
    <property type="match status" value="1"/>
</dbReference>
<dbReference type="GO" id="GO:0006952">
    <property type="term" value="P:defense response"/>
    <property type="evidence" value="ECO:0007669"/>
    <property type="project" value="UniProtKB-KW"/>
</dbReference>
<dbReference type="FunFam" id="3.40.50.300:FF:001091">
    <property type="entry name" value="Probable disease resistance protein At1g61300"/>
    <property type="match status" value="1"/>
</dbReference>
<dbReference type="InterPro" id="IPR002182">
    <property type="entry name" value="NB-ARC"/>
</dbReference>
<dbReference type="InterPro" id="IPR001611">
    <property type="entry name" value="Leu-rich_rpt"/>
</dbReference>
<dbReference type="Pfam" id="PF23247">
    <property type="entry name" value="LRR_RPS2"/>
    <property type="match status" value="2"/>
</dbReference>
<dbReference type="InterPro" id="IPR057135">
    <property type="entry name" value="At4g27190-like_LRR"/>
</dbReference>
<dbReference type="Proteomes" id="UP000541444">
    <property type="component" value="Unassembled WGS sequence"/>
</dbReference>
<dbReference type="Gene3D" id="1.10.8.430">
    <property type="entry name" value="Helical domain of apoptotic protease-activating factors"/>
    <property type="match status" value="2"/>
</dbReference>
<evidence type="ECO:0000256" key="2">
    <source>
        <dbReference type="ARBA" id="ARBA00022821"/>
    </source>
</evidence>
<dbReference type="OrthoDB" id="675885at2759"/>
<dbReference type="InterPro" id="IPR032675">
    <property type="entry name" value="LRR_dom_sf"/>
</dbReference>
<dbReference type="GO" id="GO:0005524">
    <property type="term" value="F:ATP binding"/>
    <property type="evidence" value="ECO:0007669"/>
    <property type="project" value="UniProtKB-KW"/>
</dbReference>